<dbReference type="EMBL" id="CAJOBA010001648">
    <property type="protein sequence ID" value="CAF3607313.1"/>
    <property type="molecule type" value="Genomic_DNA"/>
</dbReference>
<reference evidence="4" key="1">
    <citation type="submission" date="2021-02" db="EMBL/GenBank/DDBJ databases">
        <authorList>
            <person name="Nowell W R."/>
        </authorList>
    </citation>
    <scope>NUCLEOTIDE SEQUENCE</scope>
</reference>
<feature type="compositionally biased region" description="Polar residues" evidence="1">
    <location>
        <begin position="194"/>
        <end position="210"/>
    </location>
</feature>
<name>A0A813VWT8_9BILA</name>
<evidence type="ECO:0000313" key="6">
    <source>
        <dbReference type="EMBL" id="CAF3636784.1"/>
    </source>
</evidence>
<dbReference type="EMBL" id="CAJNOK010001648">
    <property type="protein sequence ID" value="CAF0822974.1"/>
    <property type="molecule type" value="Genomic_DNA"/>
</dbReference>
<keyword evidence="7" id="KW-1185">Reference proteome</keyword>
<keyword evidence="2" id="KW-1133">Transmembrane helix</keyword>
<dbReference type="EMBL" id="CAJOBC010000895">
    <property type="protein sequence ID" value="CAF3636784.1"/>
    <property type="molecule type" value="Genomic_DNA"/>
</dbReference>
<feature type="compositionally biased region" description="Polar residues" evidence="1">
    <location>
        <begin position="159"/>
        <end position="168"/>
    </location>
</feature>
<dbReference type="Proteomes" id="UP000677228">
    <property type="component" value="Unassembled WGS sequence"/>
</dbReference>
<proteinExistence type="predicted"/>
<dbReference type="EMBL" id="CAJNOQ010000896">
    <property type="protein sequence ID" value="CAF0849268.1"/>
    <property type="molecule type" value="Genomic_DNA"/>
</dbReference>
<comment type="caution">
    <text evidence="4">The sequence shown here is derived from an EMBL/GenBank/DDBJ whole genome shotgun (WGS) entry which is preliminary data.</text>
</comment>
<gene>
    <name evidence="4" type="ORF">GPM918_LOCUS5984</name>
    <name evidence="3" type="ORF">OVA965_LOCUS5744</name>
    <name evidence="6" type="ORF">SRO942_LOCUS5977</name>
    <name evidence="5" type="ORF">TMI583_LOCUS5741</name>
</gene>
<evidence type="ECO:0000313" key="5">
    <source>
        <dbReference type="EMBL" id="CAF3607313.1"/>
    </source>
</evidence>
<evidence type="ECO:0000256" key="2">
    <source>
        <dbReference type="SAM" id="Phobius"/>
    </source>
</evidence>
<feature type="compositionally biased region" description="Low complexity" evidence="1">
    <location>
        <begin position="169"/>
        <end position="181"/>
    </location>
</feature>
<dbReference type="Proteomes" id="UP000663829">
    <property type="component" value="Unassembled WGS sequence"/>
</dbReference>
<evidence type="ECO:0000313" key="3">
    <source>
        <dbReference type="EMBL" id="CAF0822974.1"/>
    </source>
</evidence>
<organism evidence="4 7">
    <name type="scientific">Didymodactylos carnosus</name>
    <dbReference type="NCBI Taxonomy" id="1234261"/>
    <lineage>
        <taxon>Eukaryota</taxon>
        <taxon>Metazoa</taxon>
        <taxon>Spiralia</taxon>
        <taxon>Gnathifera</taxon>
        <taxon>Rotifera</taxon>
        <taxon>Eurotatoria</taxon>
        <taxon>Bdelloidea</taxon>
        <taxon>Philodinida</taxon>
        <taxon>Philodinidae</taxon>
        <taxon>Didymodactylos</taxon>
    </lineage>
</organism>
<feature type="transmembrane region" description="Helical" evidence="2">
    <location>
        <begin position="122"/>
        <end position="146"/>
    </location>
</feature>
<evidence type="ECO:0000313" key="4">
    <source>
        <dbReference type="EMBL" id="CAF0849268.1"/>
    </source>
</evidence>
<sequence length="263" mass="29665">MSISLCTGYNYTIREIDDYTTVHGNKRLSYIYFYDTNKTPLLCSYIYTLNSKIKCNENYNPQVTCYYNAHNSTSTTDIQDLINEFLNVVKTDMPDKKTSSLSSNLRSLEFNKNAGNQNLLPYTLWAIGVTMGIAICLLIFVAVVLICGREDKSTREDSLSGTHSVHITNSSSDPFNSSLSPRNTQDLRTHSKRQSFGYSQIPSTPTQTSEFGGLNSPRTKKNLVLYKTFHGPKIVQPLLSSMPFAERRGSARQRMMIAQQFGL</sequence>
<keyword evidence="2" id="KW-0472">Membrane</keyword>
<dbReference type="AlphaFoldDB" id="A0A813VWT8"/>
<protein>
    <submittedName>
        <fullName evidence="4">Uncharacterized protein</fullName>
    </submittedName>
</protein>
<feature type="region of interest" description="Disordered" evidence="1">
    <location>
        <begin position="154"/>
        <end position="215"/>
    </location>
</feature>
<keyword evidence="2" id="KW-0812">Transmembrane</keyword>
<dbReference type="Proteomes" id="UP000681722">
    <property type="component" value="Unassembled WGS sequence"/>
</dbReference>
<dbReference type="Proteomes" id="UP000682733">
    <property type="component" value="Unassembled WGS sequence"/>
</dbReference>
<evidence type="ECO:0000313" key="7">
    <source>
        <dbReference type="Proteomes" id="UP000663829"/>
    </source>
</evidence>
<evidence type="ECO:0000256" key="1">
    <source>
        <dbReference type="SAM" id="MobiDB-lite"/>
    </source>
</evidence>
<accession>A0A813VWT8</accession>